<dbReference type="GO" id="GO:0050897">
    <property type="term" value="F:cobalt ion binding"/>
    <property type="evidence" value="ECO:0007669"/>
    <property type="project" value="TreeGrafter"/>
</dbReference>
<evidence type="ECO:0000256" key="3">
    <source>
        <dbReference type="ARBA" id="ARBA00022448"/>
    </source>
</evidence>
<dbReference type="EMBL" id="VDUY01000006">
    <property type="protein sequence ID" value="TXL64284.1"/>
    <property type="molecule type" value="Genomic_DNA"/>
</dbReference>
<evidence type="ECO:0000256" key="2">
    <source>
        <dbReference type="ARBA" id="ARBA00009765"/>
    </source>
</evidence>
<dbReference type="GO" id="GO:0005886">
    <property type="term" value="C:plasma membrane"/>
    <property type="evidence" value="ECO:0007669"/>
    <property type="project" value="UniProtKB-SubCell"/>
</dbReference>
<evidence type="ECO:0000256" key="9">
    <source>
        <dbReference type="ARBA" id="ARBA00023136"/>
    </source>
</evidence>
<evidence type="ECO:0000256" key="4">
    <source>
        <dbReference type="ARBA" id="ARBA00022475"/>
    </source>
</evidence>
<feature type="compositionally biased region" description="Low complexity" evidence="12">
    <location>
        <begin position="364"/>
        <end position="382"/>
    </location>
</feature>
<gene>
    <name evidence="14" type="ORF">FHP08_15225</name>
</gene>
<comment type="catalytic activity">
    <reaction evidence="10">
        <text>Mg(2+)(in) = Mg(2+)(out)</text>
        <dbReference type="Rhea" id="RHEA:29827"/>
        <dbReference type="ChEBI" id="CHEBI:18420"/>
    </reaction>
</comment>
<protein>
    <submittedName>
        <fullName evidence="14">Magnesium transporter CorA family protein</fullName>
    </submittedName>
</protein>
<comment type="subcellular location">
    <subcellularLocation>
        <location evidence="1">Cell membrane</location>
        <topology evidence="1">Multi-pass membrane protein</topology>
    </subcellularLocation>
</comment>
<keyword evidence="4" id="KW-1003">Cell membrane</keyword>
<evidence type="ECO:0000256" key="10">
    <source>
        <dbReference type="ARBA" id="ARBA00034269"/>
    </source>
</evidence>
<comment type="similarity">
    <text evidence="2">Belongs to the CorA metal ion transporter (MIT) (TC 1.A.35) family.</text>
</comment>
<evidence type="ECO:0000256" key="1">
    <source>
        <dbReference type="ARBA" id="ARBA00004651"/>
    </source>
</evidence>
<dbReference type="AlphaFoldDB" id="A0A5C8NTU0"/>
<dbReference type="PANTHER" id="PTHR46494:SF1">
    <property type="entry name" value="CORA FAMILY METAL ION TRANSPORTER (EUROFUNG)"/>
    <property type="match status" value="1"/>
</dbReference>
<evidence type="ECO:0000313" key="14">
    <source>
        <dbReference type="EMBL" id="TXL64284.1"/>
    </source>
</evidence>
<feature type="transmembrane region" description="Helical" evidence="13">
    <location>
        <begin position="323"/>
        <end position="347"/>
    </location>
</feature>
<evidence type="ECO:0000256" key="13">
    <source>
        <dbReference type="SAM" id="Phobius"/>
    </source>
</evidence>
<name>A0A5C8NTU0_9BURK</name>
<dbReference type="GO" id="GO:0015095">
    <property type="term" value="F:magnesium ion transmembrane transporter activity"/>
    <property type="evidence" value="ECO:0007669"/>
    <property type="project" value="TreeGrafter"/>
</dbReference>
<dbReference type="Gene3D" id="3.30.460.20">
    <property type="entry name" value="CorA soluble domain-like"/>
    <property type="match status" value="1"/>
</dbReference>
<keyword evidence="7 13" id="KW-1133">Transmembrane helix</keyword>
<dbReference type="GO" id="GO:0015087">
    <property type="term" value="F:cobalt ion transmembrane transporter activity"/>
    <property type="evidence" value="ECO:0007669"/>
    <property type="project" value="TreeGrafter"/>
</dbReference>
<dbReference type="SUPFAM" id="SSF144083">
    <property type="entry name" value="Magnesium transport protein CorA, transmembrane region"/>
    <property type="match status" value="1"/>
</dbReference>
<feature type="region of interest" description="Disordered" evidence="12">
    <location>
        <begin position="219"/>
        <end position="238"/>
    </location>
</feature>
<sequence>MIDFIAVRPDGASLLAQAPDRLPETGFLWCDCSHDEARAWAGAAQALSGVTVFEAHLLDAENPNHPSYFDATADYEMIVFRSLATLPDQAAGGEVPRLKTRPATFFLFDRMLVTVRAADSRSFASTRERLLGSRSAASRTPAAPEELMLRILNAMVDRYLELRQPLAEAFERRQRELLDPRRPFRDWYPLLEARREAGRLQDLCEEQLDAIQEWRDERLERSGPQGAAQAGDGPGLPGLSEALQVRTSDLVSHIDRVLGHARRMESSLETAVQLHFSATAHRTNEVMRTLTAITAVFLPLTLITGIFGMNFEFIPGLHSEAGFWWTMAGMAAIGIGLLALFRARAFIHESAFFGRRRSARRSAARPPANPGAIAPGADASRR</sequence>
<dbReference type="InterPro" id="IPR045861">
    <property type="entry name" value="CorA_cytoplasmic_dom"/>
</dbReference>
<dbReference type="InterPro" id="IPR045863">
    <property type="entry name" value="CorA_TM1_TM2"/>
</dbReference>
<dbReference type="Pfam" id="PF01544">
    <property type="entry name" value="CorA"/>
    <property type="match status" value="1"/>
</dbReference>
<organism evidence="14 15">
    <name type="scientific">Zeimonas arvi</name>
    <dbReference type="NCBI Taxonomy" id="2498847"/>
    <lineage>
        <taxon>Bacteria</taxon>
        <taxon>Pseudomonadati</taxon>
        <taxon>Pseudomonadota</taxon>
        <taxon>Betaproteobacteria</taxon>
        <taxon>Burkholderiales</taxon>
        <taxon>Burkholderiaceae</taxon>
        <taxon>Zeimonas</taxon>
    </lineage>
</organism>
<keyword evidence="6" id="KW-0460">Magnesium</keyword>
<dbReference type="Proteomes" id="UP000321548">
    <property type="component" value="Unassembled WGS sequence"/>
</dbReference>
<feature type="region of interest" description="Disordered" evidence="12">
    <location>
        <begin position="358"/>
        <end position="382"/>
    </location>
</feature>
<keyword evidence="8" id="KW-0406">Ion transport</keyword>
<reference evidence="14 15" key="1">
    <citation type="submission" date="2019-06" db="EMBL/GenBank/DDBJ databases">
        <title>Quisquiliibacterium sp. nov., isolated from a maize field.</title>
        <authorList>
            <person name="Lin S.-Y."/>
            <person name="Tsai C.-F."/>
            <person name="Young C.-C."/>
        </authorList>
    </citation>
    <scope>NUCLEOTIDE SEQUENCE [LARGE SCALE GENOMIC DNA]</scope>
    <source>
        <strain evidence="14 15">CC-CFT501</strain>
    </source>
</reference>
<dbReference type="PANTHER" id="PTHR46494">
    <property type="entry name" value="CORA FAMILY METAL ION TRANSPORTER (EUROFUNG)"/>
    <property type="match status" value="1"/>
</dbReference>
<proteinExistence type="inferred from homology"/>
<comment type="function">
    <text evidence="11">Mediates influx of magnesium ions. Alternates between open and closed states. Activated by low cytoplasmic Mg(2+) levels. Inactive when cytoplasmic Mg(2+) levels are high.</text>
</comment>
<dbReference type="RefSeq" id="WP_147705344.1">
    <property type="nucleotide sequence ID" value="NZ_VDUY01000006.1"/>
</dbReference>
<evidence type="ECO:0000256" key="11">
    <source>
        <dbReference type="ARBA" id="ARBA00045497"/>
    </source>
</evidence>
<dbReference type="SUPFAM" id="SSF143865">
    <property type="entry name" value="CorA soluble domain-like"/>
    <property type="match status" value="1"/>
</dbReference>
<evidence type="ECO:0000313" key="15">
    <source>
        <dbReference type="Proteomes" id="UP000321548"/>
    </source>
</evidence>
<evidence type="ECO:0000256" key="8">
    <source>
        <dbReference type="ARBA" id="ARBA00023065"/>
    </source>
</evidence>
<keyword evidence="15" id="KW-1185">Reference proteome</keyword>
<dbReference type="FunFam" id="1.20.58.340:FF:000004">
    <property type="entry name" value="Magnesium transport protein CorA"/>
    <property type="match status" value="1"/>
</dbReference>
<keyword evidence="9 13" id="KW-0472">Membrane</keyword>
<keyword evidence="5 13" id="KW-0812">Transmembrane</keyword>
<evidence type="ECO:0000256" key="7">
    <source>
        <dbReference type="ARBA" id="ARBA00022989"/>
    </source>
</evidence>
<dbReference type="InterPro" id="IPR002523">
    <property type="entry name" value="MgTranspt_CorA/ZnTranspt_ZntB"/>
</dbReference>
<evidence type="ECO:0000256" key="5">
    <source>
        <dbReference type="ARBA" id="ARBA00022692"/>
    </source>
</evidence>
<comment type="caution">
    <text evidence="14">The sequence shown here is derived from an EMBL/GenBank/DDBJ whole genome shotgun (WGS) entry which is preliminary data.</text>
</comment>
<evidence type="ECO:0000256" key="6">
    <source>
        <dbReference type="ARBA" id="ARBA00022842"/>
    </source>
</evidence>
<dbReference type="CDD" id="cd12822">
    <property type="entry name" value="TmCorA-like"/>
    <property type="match status" value="1"/>
</dbReference>
<dbReference type="OrthoDB" id="9803416at2"/>
<keyword evidence="3" id="KW-0813">Transport</keyword>
<evidence type="ECO:0000256" key="12">
    <source>
        <dbReference type="SAM" id="MobiDB-lite"/>
    </source>
</evidence>
<dbReference type="GO" id="GO:0000287">
    <property type="term" value="F:magnesium ion binding"/>
    <property type="evidence" value="ECO:0007669"/>
    <property type="project" value="TreeGrafter"/>
</dbReference>
<feature type="transmembrane region" description="Helical" evidence="13">
    <location>
        <begin position="290"/>
        <end position="311"/>
    </location>
</feature>
<dbReference type="Gene3D" id="1.20.58.340">
    <property type="entry name" value="Magnesium transport protein CorA, transmembrane region"/>
    <property type="match status" value="2"/>
</dbReference>
<accession>A0A5C8NTU0</accession>